<dbReference type="EMBL" id="JAOYFB010000004">
    <property type="protein sequence ID" value="KAK4013305.1"/>
    <property type="molecule type" value="Genomic_DNA"/>
</dbReference>
<evidence type="ECO:0000313" key="3">
    <source>
        <dbReference type="Proteomes" id="UP001234178"/>
    </source>
</evidence>
<keyword evidence="3" id="KW-1185">Reference proteome</keyword>
<accession>A0ABQ9ZK55</accession>
<reference evidence="2 3" key="1">
    <citation type="journal article" date="2023" name="Nucleic Acids Res.">
        <title>The hologenome of Daphnia magna reveals possible DNA methylation and microbiome-mediated evolution of the host genome.</title>
        <authorList>
            <person name="Chaturvedi A."/>
            <person name="Li X."/>
            <person name="Dhandapani V."/>
            <person name="Marshall H."/>
            <person name="Kissane S."/>
            <person name="Cuenca-Cambronero M."/>
            <person name="Asole G."/>
            <person name="Calvet F."/>
            <person name="Ruiz-Romero M."/>
            <person name="Marangio P."/>
            <person name="Guigo R."/>
            <person name="Rago D."/>
            <person name="Mirbahai L."/>
            <person name="Eastwood N."/>
            <person name="Colbourne J.K."/>
            <person name="Zhou J."/>
            <person name="Mallon E."/>
            <person name="Orsini L."/>
        </authorList>
    </citation>
    <scope>NUCLEOTIDE SEQUENCE [LARGE SCALE GENOMIC DNA]</scope>
    <source>
        <strain evidence="2">LRV0_1</strain>
    </source>
</reference>
<feature type="compositionally biased region" description="Basic and acidic residues" evidence="1">
    <location>
        <begin position="36"/>
        <end position="48"/>
    </location>
</feature>
<feature type="region of interest" description="Disordered" evidence="1">
    <location>
        <begin position="36"/>
        <end position="85"/>
    </location>
</feature>
<feature type="compositionally biased region" description="Polar residues" evidence="1">
    <location>
        <begin position="72"/>
        <end position="85"/>
    </location>
</feature>
<evidence type="ECO:0000313" key="2">
    <source>
        <dbReference type="EMBL" id="KAK4013305.1"/>
    </source>
</evidence>
<organism evidence="2 3">
    <name type="scientific">Daphnia magna</name>
    <dbReference type="NCBI Taxonomy" id="35525"/>
    <lineage>
        <taxon>Eukaryota</taxon>
        <taxon>Metazoa</taxon>
        <taxon>Ecdysozoa</taxon>
        <taxon>Arthropoda</taxon>
        <taxon>Crustacea</taxon>
        <taxon>Branchiopoda</taxon>
        <taxon>Diplostraca</taxon>
        <taxon>Cladocera</taxon>
        <taxon>Anomopoda</taxon>
        <taxon>Daphniidae</taxon>
        <taxon>Daphnia</taxon>
    </lineage>
</organism>
<sequence>MKSLMLVWESEAQAVAVLNYFWKYHCMTATFNMEKNKAQQENKQRQPPDLDSAATADEWAGCSAAQKPSPMPSVQTNDLTWDQPP</sequence>
<gene>
    <name evidence="2" type="ORF">OUZ56_025539</name>
</gene>
<protein>
    <submittedName>
        <fullName evidence="2">Uncharacterized protein</fullName>
    </submittedName>
</protein>
<dbReference type="Proteomes" id="UP001234178">
    <property type="component" value="Unassembled WGS sequence"/>
</dbReference>
<name>A0ABQ9ZK55_9CRUS</name>
<evidence type="ECO:0000256" key="1">
    <source>
        <dbReference type="SAM" id="MobiDB-lite"/>
    </source>
</evidence>
<comment type="caution">
    <text evidence="2">The sequence shown here is derived from an EMBL/GenBank/DDBJ whole genome shotgun (WGS) entry which is preliminary data.</text>
</comment>
<proteinExistence type="predicted"/>